<sequence>MASMDQSSYLAAAERHCAGRGSKLTALRRQVLELVLKRSGVVKAYQVLADLQQERGAAAPPTVYRALDFLVEHGLLHKVDALNGFIVCDHFDCQHESLILVCEQCGRVNEVDAASGLATLREMAQAAGFALSPQNLVLAGRCQSCAI</sequence>
<dbReference type="EMBL" id="MKCT01000050">
    <property type="protein sequence ID" value="OHX18941.1"/>
    <property type="molecule type" value="Genomic_DNA"/>
</dbReference>
<dbReference type="GO" id="GO:0008270">
    <property type="term" value="F:zinc ion binding"/>
    <property type="evidence" value="ECO:0007669"/>
    <property type="project" value="TreeGrafter"/>
</dbReference>
<keyword evidence="6" id="KW-0804">Transcription</keyword>
<dbReference type="GO" id="GO:1900376">
    <property type="term" value="P:regulation of secondary metabolite biosynthetic process"/>
    <property type="evidence" value="ECO:0007669"/>
    <property type="project" value="TreeGrafter"/>
</dbReference>
<keyword evidence="5" id="KW-0238">DNA-binding</keyword>
<dbReference type="InterPro" id="IPR002481">
    <property type="entry name" value="FUR"/>
</dbReference>
<keyword evidence="7" id="KW-0479">Metal-binding</keyword>
<evidence type="ECO:0000256" key="2">
    <source>
        <dbReference type="ARBA" id="ARBA00022491"/>
    </source>
</evidence>
<evidence type="ECO:0000256" key="3">
    <source>
        <dbReference type="ARBA" id="ARBA00022833"/>
    </source>
</evidence>
<evidence type="ECO:0000313" key="8">
    <source>
        <dbReference type="EMBL" id="OHX11384.1"/>
    </source>
</evidence>
<proteinExistence type="inferred from homology"/>
<dbReference type="PANTHER" id="PTHR33202">
    <property type="entry name" value="ZINC UPTAKE REGULATION PROTEIN"/>
    <property type="match status" value="1"/>
</dbReference>
<dbReference type="STRING" id="1903179.BI347_17060"/>
<name>A0A1S1WVQ9_9NEIS</name>
<evidence type="ECO:0000256" key="4">
    <source>
        <dbReference type="ARBA" id="ARBA00023015"/>
    </source>
</evidence>
<dbReference type="EMBL" id="MKCS01000002">
    <property type="protein sequence ID" value="OHX11384.1"/>
    <property type="molecule type" value="Genomic_DNA"/>
</dbReference>
<evidence type="ECO:0000313" key="10">
    <source>
        <dbReference type="Proteomes" id="UP000180088"/>
    </source>
</evidence>
<dbReference type="GO" id="GO:0045892">
    <property type="term" value="P:negative regulation of DNA-templated transcription"/>
    <property type="evidence" value="ECO:0007669"/>
    <property type="project" value="TreeGrafter"/>
</dbReference>
<evidence type="ECO:0000256" key="1">
    <source>
        <dbReference type="ARBA" id="ARBA00007957"/>
    </source>
</evidence>
<dbReference type="GO" id="GO:0005829">
    <property type="term" value="C:cytosol"/>
    <property type="evidence" value="ECO:0007669"/>
    <property type="project" value="TreeGrafter"/>
</dbReference>
<dbReference type="InterPro" id="IPR036388">
    <property type="entry name" value="WH-like_DNA-bd_sf"/>
</dbReference>
<dbReference type="GO" id="GO:0000976">
    <property type="term" value="F:transcription cis-regulatory region binding"/>
    <property type="evidence" value="ECO:0007669"/>
    <property type="project" value="TreeGrafter"/>
</dbReference>
<feature type="binding site" evidence="7">
    <location>
        <position position="105"/>
    </location>
    <ligand>
        <name>Zn(2+)</name>
        <dbReference type="ChEBI" id="CHEBI:29105"/>
    </ligand>
</feature>
<dbReference type="SUPFAM" id="SSF46785">
    <property type="entry name" value="Winged helix' DNA-binding domain"/>
    <property type="match status" value="1"/>
</dbReference>
<feature type="binding site" evidence="7">
    <location>
        <position position="142"/>
    </location>
    <ligand>
        <name>Zn(2+)</name>
        <dbReference type="ChEBI" id="CHEBI:29105"/>
    </ligand>
</feature>
<dbReference type="Proteomes" id="UP000180088">
    <property type="component" value="Unassembled WGS sequence"/>
</dbReference>
<dbReference type="InterPro" id="IPR043135">
    <property type="entry name" value="Fur_C"/>
</dbReference>
<dbReference type="Gene3D" id="3.30.1490.190">
    <property type="match status" value="1"/>
</dbReference>
<comment type="caution">
    <text evidence="8">The sequence shown here is derived from an EMBL/GenBank/DDBJ whole genome shotgun (WGS) entry which is preliminary data.</text>
</comment>
<feature type="binding site" evidence="7">
    <location>
        <position position="102"/>
    </location>
    <ligand>
        <name>Zn(2+)</name>
        <dbReference type="ChEBI" id="CHEBI:29105"/>
    </ligand>
</feature>
<comment type="cofactor">
    <cofactor evidence="7">
        <name>Zn(2+)</name>
        <dbReference type="ChEBI" id="CHEBI:29105"/>
    </cofactor>
    <text evidence="7">Binds 1 zinc ion per subunit.</text>
</comment>
<keyword evidence="2" id="KW-0678">Repressor</keyword>
<evidence type="ECO:0000256" key="6">
    <source>
        <dbReference type="ARBA" id="ARBA00023163"/>
    </source>
</evidence>
<keyword evidence="11" id="KW-1185">Reference proteome</keyword>
<keyword evidence="3 7" id="KW-0862">Zinc</keyword>
<gene>
    <name evidence="9" type="ORF">BI344_09940</name>
    <name evidence="8" type="ORF">BI347_17060</name>
</gene>
<dbReference type="InterPro" id="IPR036390">
    <property type="entry name" value="WH_DNA-bd_sf"/>
</dbReference>
<feature type="binding site" evidence="7">
    <location>
        <position position="145"/>
    </location>
    <ligand>
        <name>Zn(2+)</name>
        <dbReference type="ChEBI" id="CHEBI:29105"/>
    </ligand>
</feature>
<dbReference type="GO" id="GO:0003700">
    <property type="term" value="F:DNA-binding transcription factor activity"/>
    <property type="evidence" value="ECO:0007669"/>
    <property type="project" value="InterPro"/>
</dbReference>
<comment type="similarity">
    <text evidence="1">Belongs to the Fur family.</text>
</comment>
<reference evidence="10 11" key="1">
    <citation type="submission" date="2016-09" db="EMBL/GenBank/DDBJ databases">
        <title>Chromobacterium muskegensis sp. nov., an insecticidal bacterium isolated from Sphagnum bogs.</title>
        <authorList>
            <person name="Sparks M.E."/>
            <person name="Blackburn M.B."/>
            <person name="Gundersen-Rindal D.E."/>
            <person name="Mitchell A."/>
            <person name="Farrar R."/>
            <person name="Kuhar D."/>
        </authorList>
    </citation>
    <scope>NUCLEOTIDE SEQUENCE [LARGE SCALE GENOMIC DNA]</scope>
    <source>
        <strain evidence="9 11">14B-1</strain>
        <strain evidence="8 10">37-2</strain>
    </source>
</reference>
<protein>
    <submittedName>
        <fullName evidence="8">Transcriptional regulator</fullName>
    </submittedName>
</protein>
<evidence type="ECO:0000256" key="7">
    <source>
        <dbReference type="PIRSR" id="PIRSR602481-1"/>
    </source>
</evidence>
<dbReference type="AlphaFoldDB" id="A0A1S1WVQ9"/>
<keyword evidence="4" id="KW-0805">Transcription regulation</keyword>
<evidence type="ECO:0000313" key="11">
    <source>
        <dbReference type="Proteomes" id="UP000180280"/>
    </source>
</evidence>
<dbReference type="Proteomes" id="UP000180280">
    <property type="component" value="Unassembled WGS sequence"/>
</dbReference>
<organism evidence="8 10">
    <name type="scientific">Chromobacterium sphagni</name>
    <dbReference type="NCBI Taxonomy" id="1903179"/>
    <lineage>
        <taxon>Bacteria</taxon>
        <taxon>Pseudomonadati</taxon>
        <taxon>Pseudomonadota</taxon>
        <taxon>Betaproteobacteria</taxon>
        <taxon>Neisseriales</taxon>
        <taxon>Chromobacteriaceae</taxon>
        <taxon>Chromobacterium</taxon>
    </lineage>
</organism>
<dbReference type="Gene3D" id="1.10.10.10">
    <property type="entry name" value="Winged helix-like DNA-binding domain superfamily/Winged helix DNA-binding domain"/>
    <property type="match status" value="1"/>
</dbReference>
<dbReference type="PANTHER" id="PTHR33202:SF6">
    <property type="entry name" value="ZINC UPTAKE REGULATION PROTEIN"/>
    <property type="match status" value="1"/>
</dbReference>
<evidence type="ECO:0000313" key="9">
    <source>
        <dbReference type="EMBL" id="OHX18941.1"/>
    </source>
</evidence>
<dbReference type="Pfam" id="PF01475">
    <property type="entry name" value="FUR"/>
    <property type="match status" value="1"/>
</dbReference>
<evidence type="ECO:0000256" key="5">
    <source>
        <dbReference type="ARBA" id="ARBA00023125"/>
    </source>
</evidence>
<accession>A0A1S1WVQ9</accession>